<dbReference type="EMBL" id="RCHS01003772">
    <property type="protein sequence ID" value="RMX39827.1"/>
    <property type="molecule type" value="Genomic_DNA"/>
</dbReference>
<evidence type="ECO:0000259" key="8">
    <source>
        <dbReference type="Pfam" id="PF13359"/>
    </source>
</evidence>
<name>A0A3M6TEH4_POCDA</name>
<evidence type="ECO:0000313" key="9">
    <source>
        <dbReference type="EMBL" id="RMX39827.1"/>
    </source>
</evidence>
<dbReference type="AlphaFoldDB" id="A0A3M6TEH4"/>
<dbReference type="OrthoDB" id="2668416at2759"/>
<dbReference type="OMA" id="EVICAFI"/>
<feature type="domain" description="DDE Tnp4" evidence="8">
    <location>
        <begin position="56"/>
        <end position="197"/>
    </location>
</feature>
<sequence length="199" mass="22160">MNVRKTTVYEAFRDIVNALYDIRNAFIKLPVTVDETAASIGTFEHLSMLPNIAGAIDGSHIKIRAPRESAVDYFSRYQQYDVVVQAVVNGRKLFIDVAAGFPGSLHDARVLRNSSIYQKAENGDILAAGPMYLIGADEIQPYLVGDSAHPLSPWLQKPYPEGTRDPGEIRFNKELSSARVVVECVFGILKSRWRILHAI</sequence>
<comment type="cofactor">
    <cofactor evidence="1">
        <name>a divalent metal cation</name>
        <dbReference type="ChEBI" id="CHEBI:60240"/>
    </cofactor>
</comment>
<dbReference type="GO" id="GO:0005634">
    <property type="term" value="C:nucleus"/>
    <property type="evidence" value="ECO:0007669"/>
    <property type="project" value="UniProtKB-SubCell"/>
</dbReference>
<organism evidence="9 10">
    <name type="scientific">Pocillopora damicornis</name>
    <name type="common">Cauliflower coral</name>
    <name type="synonym">Millepora damicornis</name>
    <dbReference type="NCBI Taxonomy" id="46731"/>
    <lineage>
        <taxon>Eukaryota</taxon>
        <taxon>Metazoa</taxon>
        <taxon>Cnidaria</taxon>
        <taxon>Anthozoa</taxon>
        <taxon>Hexacorallia</taxon>
        <taxon>Scleractinia</taxon>
        <taxon>Astrocoeniina</taxon>
        <taxon>Pocilloporidae</taxon>
        <taxon>Pocillopora</taxon>
    </lineage>
</organism>
<comment type="subcellular location">
    <subcellularLocation>
        <location evidence="2">Nucleus</location>
    </subcellularLocation>
</comment>
<evidence type="ECO:0000256" key="2">
    <source>
        <dbReference type="ARBA" id="ARBA00004123"/>
    </source>
</evidence>
<evidence type="ECO:0000256" key="6">
    <source>
        <dbReference type="ARBA" id="ARBA00022801"/>
    </source>
</evidence>
<dbReference type="GO" id="GO:0004518">
    <property type="term" value="F:nuclease activity"/>
    <property type="evidence" value="ECO:0007669"/>
    <property type="project" value="UniProtKB-KW"/>
</dbReference>
<dbReference type="Pfam" id="PF13359">
    <property type="entry name" value="DDE_Tnp_4"/>
    <property type="match status" value="1"/>
</dbReference>
<protein>
    <recommendedName>
        <fullName evidence="8">DDE Tnp4 domain-containing protein</fullName>
    </recommendedName>
</protein>
<accession>A0A3M6TEH4</accession>
<evidence type="ECO:0000256" key="1">
    <source>
        <dbReference type="ARBA" id="ARBA00001968"/>
    </source>
</evidence>
<keyword evidence="10" id="KW-1185">Reference proteome</keyword>
<keyword evidence="4" id="KW-0540">Nuclease</keyword>
<keyword evidence="7" id="KW-0539">Nucleus</keyword>
<evidence type="ECO:0000256" key="5">
    <source>
        <dbReference type="ARBA" id="ARBA00022723"/>
    </source>
</evidence>
<dbReference type="InterPro" id="IPR045249">
    <property type="entry name" value="HARBI1-like"/>
</dbReference>
<gene>
    <name evidence="9" type="ORF">pdam_00023345</name>
</gene>
<dbReference type="InterPro" id="IPR027806">
    <property type="entry name" value="HARBI1_dom"/>
</dbReference>
<evidence type="ECO:0000256" key="7">
    <source>
        <dbReference type="ARBA" id="ARBA00023242"/>
    </source>
</evidence>
<keyword evidence="5" id="KW-0479">Metal-binding</keyword>
<evidence type="ECO:0000313" key="10">
    <source>
        <dbReference type="Proteomes" id="UP000275408"/>
    </source>
</evidence>
<proteinExistence type="inferred from homology"/>
<evidence type="ECO:0000256" key="3">
    <source>
        <dbReference type="ARBA" id="ARBA00006958"/>
    </source>
</evidence>
<dbReference type="Proteomes" id="UP000275408">
    <property type="component" value="Unassembled WGS sequence"/>
</dbReference>
<comment type="similarity">
    <text evidence="3">Belongs to the HARBI1 family.</text>
</comment>
<dbReference type="GO" id="GO:0016787">
    <property type="term" value="F:hydrolase activity"/>
    <property type="evidence" value="ECO:0007669"/>
    <property type="project" value="UniProtKB-KW"/>
</dbReference>
<dbReference type="PANTHER" id="PTHR22930:SF85">
    <property type="entry name" value="GH03217P-RELATED"/>
    <property type="match status" value="1"/>
</dbReference>
<comment type="caution">
    <text evidence="9">The sequence shown here is derived from an EMBL/GenBank/DDBJ whole genome shotgun (WGS) entry which is preliminary data.</text>
</comment>
<evidence type="ECO:0000256" key="4">
    <source>
        <dbReference type="ARBA" id="ARBA00022722"/>
    </source>
</evidence>
<dbReference type="PANTHER" id="PTHR22930">
    <property type="match status" value="1"/>
</dbReference>
<dbReference type="GO" id="GO:0046872">
    <property type="term" value="F:metal ion binding"/>
    <property type="evidence" value="ECO:0007669"/>
    <property type="project" value="UniProtKB-KW"/>
</dbReference>
<reference evidence="9 10" key="1">
    <citation type="journal article" date="2018" name="Sci. Rep.">
        <title>Comparative analysis of the Pocillopora damicornis genome highlights role of immune system in coral evolution.</title>
        <authorList>
            <person name="Cunning R."/>
            <person name="Bay R.A."/>
            <person name="Gillette P."/>
            <person name="Baker A.C."/>
            <person name="Traylor-Knowles N."/>
        </authorList>
    </citation>
    <scope>NUCLEOTIDE SEQUENCE [LARGE SCALE GENOMIC DNA]</scope>
    <source>
        <strain evidence="9">RSMAS</strain>
        <tissue evidence="9">Whole animal</tissue>
    </source>
</reference>
<keyword evidence="6" id="KW-0378">Hydrolase</keyword>
<dbReference type="STRING" id="46731.A0A3M6TEH4"/>